<reference evidence="2 3" key="1">
    <citation type="submission" date="2018-06" db="EMBL/GenBank/DDBJ databases">
        <authorList>
            <consortium name="Pathogen Informatics"/>
            <person name="Doyle S."/>
        </authorList>
    </citation>
    <scope>NUCLEOTIDE SEQUENCE [LARGE SCALE GENOMIC DNA]</scope>
    <source>
        <strain evidence="2 3">NCTC204</strain>
    </source>
</reference>
<evidence type="ECO:0000313" key="3">
    <source>
        <dbReference type="Proteomes" id="UP000255192"/>
    </source>
</evidence>
<dbReference type="AlphaFoldDB" id="A0A377ZPU0"/>
<protein>
    <submittedName>
        <fullName evidence="2">Uncharacterized protein</fullName>
    </submittedName>
</protein>
<dbReference type="Proteomes" id="UP000255192">
    <property type="component" value="Unassembled WGS sequence"/>
</dbReference>
<feature type="compositionally biased region" description="Polar residues" evidence="1">
    <location>
        <begin position="10"/>
        <end position="20"/>
    </location>
</feature>
<evidence type="ECO:0000313" key="2">
    <source>
        <dbReference type="EMBL" id="STU79684.1"/>
    </source>
</evidence>
<dbReference type="EMBL" id="UGMD01000002">
    <property type="protein sequence ID" value="STU79684.1"/>
    <property type="molecule type" value="Genomic_DNA"/>
</dbReference>
<organism evidence="2 3">
    <name type="scientific">Klebsiella pneumoniae</name>
    <dbReference type="NCBI Taxonomy" id="573"/>
    <lineage>
        <taxon>Bacteria</taxon>
        <taxon>Pseudomonadati</taxon>
        <taxon>Pseudomonadota</taxon>
        <taxon>Gammaproteobacteria</taxon>
        <taxon>Enterobacterales</taxon>
        <taxon>Enterobacteriaceae</taxon>
        <taxon>Klebsiella/Raoultella group</taxon>
        <taxon>Klebsiella</taxon>
        <taxon>Klebsiella pneumoniae complex</taxon>
    </lineage>
</organism>
<accession>A0A377ZPU0</accession>
<gene>
    <name evidence="2" type="ORF">NCTC204_01401</name>
</gene>
<sequence>MPSGNGCGRSVNSSMMQSGSCRRDHSLFGNACPGQAQHASAAEAGKLNDQCDAGFRRGDGASGKDVELLGADTVIGDGKNRLLRLVHQRRAGMKAQILSHQIVTQSAGEPDRGFMIGKGQQQAGGGHVQWLPAVLKLLQGDNHPRLAHRFQQSTKTVLGILHSQGKSGFVRSCVISRTRVKKSTRLALTSARRASMRALRSASSGVIRVSIKV</sequence>
<feature type="region of interest" description="Disordered" evidence="1">
    <location>
        <begin position="1"/>
        <end position="22"/>
    </location>
</feature>
<proteinExistence type="predicted"/>
<name>A0A377ZPU0_KLEPN</name>
<evidence type="ECO:0000256" key="1">
    <source>
        <dbReference type="SAM" id="MobiDB-lite"/>
    </source>
</evidence>